<organism evidence="2 3">
    <name type="scientific">Imperialibacter roseus</name>
    <dbReference type="NCBI Taxonomy" id="1324217"/>
    <lineage>
        <taxon>Bacteria</taxon>
        <taxon>Pseudomonadati</taxon>
        <taxon>Bacteroidota</taxon>
        <taxon>Cytophagia</taxon>
        <taxon>Cytophagales</taxon>
        <taxon>Flammeovirgaceae</taxon>
        <taxon>Imperialibacter</taxon>
    </lineage>
</organism>
<protein>
    <submittedName>
        <fullName evidence="2">PIN domain-containing protein</fullName>
    </submittedName>
</protein>
<dbReference type="Proteomes" id="UP001302349">
    <property type="component" value="Chromosome"/>
</dbReference>
<dbReference type="EMBL" id="CP136051">
    <property type="protein sequence ID" value="WOK07308.1"/>
    <property type="molecule type" value="Genomic_DNA"/>
</dbReference>
<evidence type="ECO:0000313" key="2">
    <source>
        <dbReference type="EMBL" id="WOK07308.1"/>
    </source>
</evidence>
<evidence type="ECO:0000259" key="1">
    <source>
        <dbReference type="Pfam" id="PF01850"/>
    </source>
</evidence>
<reference evidence="2 3" key="1">
    <citation type="journal article" date="2023" name="Microbiol. Resour. Announc.">
        <title>Complete Genome Sequence of Imperialibacter roseus strain P4T.</title>
        <authorList>
            <person name="Tizabi D.R."/>
            <person name="Bachvaroff T."/>
            <person name="Hill R.T."/>
        </authorList>
    </citation>
    <scope>NUCLEOTIDE SEQUENCE [LARGE SCALE GENOMIC DNA]</scope>
    <source>
        <strain evidence="2 3">P4T</strain>
    </source>
</reference>
<dbReference type="RefSeq" id="WP_317489993.1">
    <property type="nucleotide sequence ID" value="NZ_CP136051.1"/>
</dbReference>
<sequence length="137" mass="15621">MNDKIFLDSNILIYAYSKNEIEKQTASRNLITNFNSIISTQVLQEFTNIITRKFQFSFDDAQKAIIECCQNNMVFTNTDTTILKGCQLAARYKFSFFDSLIIASAIESDCTLLYSEDLQNGQVIDESLTIVNPFVNI</sequence>
<dbReference type="SUPFAM" id="SSF88723">
    <property type="entry name" value="PIN domain-like"/>
    <property type="match status" value="1"/>
</dbReference>
<dbReference type="Pfam" id="PF01850">
    <property type="entry name" value="PIN"/>
    <property type="match status" value="1"/>
</dbReference>
<feature type="domain" description="PIN" evidence="1">
    <location>
        <begin position="5"/>
        <end position="117"/>
    </location>
</feature>
<proteinExistence type="predicted"/>
<gene>
    <name evidence="2" type="ORF">RT717_01565</name>
</gene>
<dbReference type="CDD" id="cd18692">
    <property type="entry name" value="PIN_VapC-like"/>
    <property type="match status" value="1"/>
</dbReference>
<keyword evidence="3" id="KW-1185">Reference proteome</keyword>
<dbReference type="InterPro" id="IPR029060">
    <property type="entry name" value="PIN-like_dom_sf"/>
</dbReference>
<evidence type="ECO:0000313" key="3">
    <source>
        <dbReference type="Proteomes" id="UP001302349"/>
    </source>
</evidence>
<name>A0ABZ0IQI2_9BACT</name>
<dbReference type="InterPro" id="IPR002716">
    <property type="entry name" value="PIN_dom"/>
</dbReference>
<dbReference type="Gene3D" id="3.40.50.1010">
    <property type="entry name" value="5'-nuclease"/>
    <property type="match status" value="1"/>
</dbReference>
<accession>A0ABZ0IQI2</accession>